<dbReference type="AlphaFoldDB" id="A0A133UA00"/>
<keyword evidence="1" id="KW-0547">Nucleotide-binding</keyword>
<evidence type="ECO:0000256" key="1">
    <source>
        <dbReference type="ARBA" id="ARBA00022741"/>
    </source>
</evidence>
<dbReference type="Gene3D" id="1.10.275.40">
    <property type="match status" value="1"/>
</dbReference>
<dbReference type="PANTHER" id="PTHR11472:SF34">
    <property type="entry name" value="REGULATOR OF TELOMERE ELONGATION HELICASE 1"/>
    <property type="match status" value="1"/>
</dbReference>
<dbReference type="InterPro" id="IPR014013">
    <property type="entry name" value="Helic_SF1/SF2_ATP-bd_DinG/Rad3"/>
</dbReference>
<proteinExistence type="predicted"/>
<gene>
    <name evidence="5" type="ORF">AKJ57_02805</name>
</gene>
<dbReference type="GO" id="GO:0016787">
    <property type="term" value="F:hydrolase activity"/>
    <property type="evidence" value="ECO:0007669"/>
    <property type="project" value="UniProtKB-KW"/>
</dbReference>
<keyword evidence="2" id="KW-0378">Hydrolase</keyword>
<keyword evidence="3" id="KW-0067">ATP-binding</keyword>
<dbReference type="InterPro" id="IPR010614">
    <property type="entry name" value="RAD3-like_helicase_DEAD"/>
</dbReference>
<dbReference type="InterPro" id="IPR042493">
    <property type="entry name" value="XPD_DNA_FeS"/>
</dbReference>
<organism evidence="5 6">
    <name type="scientific">candidate division MSBL1 archaeon SCGC-AAA259A05</name>
    <dbReference type="NCBI Taxonomy" id="1698259"/>
    <lineage>
        <taxon>Archaea</taxon>
        <taxon>Methanobacteriati</taxon>
        <taxon>Methanobacteriota</taxon>
        <taxon>candidate division MSBL1</taxon>
    </lineage>
</organism>
<evidence type="ECO:0000313" key="5">
    <source>
        <dbReference type="EMBL" id="KXA90989.1"/>
    </source>
</evidence>
<dbReference type="PROSITE" id="PS51193">
    <property type="entry name" value="HELICASE_ATP_BIND_2"/>
    <property type="match status" value="1"/>
</dbReference>
<dbReference type="InterPro" id="IPR027417">
    <property type="entry name" value="P-loop_NTPase"/>
</dbReference>
<evidence type="ECO:0000256" key="2">
    <source>
        <dbReference type="ARBA" id="ARBA00022801"/>
    </source>
</evidence>
<dbReference type="GO" id="GO:0003677">
    <property type="term" value="F:DNA binding"/>
    <property type="evidence" value="ECO:0007669"/>
    <property type="project" value="InterPro"/>
</dbReference>
<dbReference type="PANTHER" id="PTHR11472">
    <property type="entry name" value="DNA REPAIR DEAD HELICASE RAD3/XP-D SUBFAMILY MEMBER"/>
    <property type="match status" value="1"/>
</dbReference>
<dbReference type="Gene3D" id="1.10.30.20">
    <property type="entry name" value="Bacterial XPD DNA helicase, FeS cluster domain"/>
    <property type="match status" value="1"/>
</dbReference>
<dbReference type="Pfam" id="PF06733">
    <property type="entry name" value="DEAD_2"/>
    <property type="match status" value="1"/>
</dbReference>
<feature type="domain" description="Helicase ATP-binding" evidence="4">
    <location>
        <begin position="1"/>
        <end position="131"/>
    </location>
</feature>
<dbReference type="GO" id="GO:0003678">
    <property type="term" value="F:DNA helicase activity"/>
    <property type="evidence" value="ECO:0007669"/>
    <property type="project" value="InterPro"/>
</dbReference>
<comment type="caution">
    <text evidence="5">The sequence shown here is derived from an EMBL/GenBank/DDBJ whole genome shotgun (WGS) entry which is preliminary data.</text>
</comment>
<name>A0A133UA00_9EURY</name>
<sequence>MYAFNPGRLAGKPLLYSEIMEKCREHGVCPYYAQQELLGYADLVGLSYNYIVHEGIGWAIRNKLPFRLCNLVVDEAHNLRRAGNVNSDKITLGTLRYAIGEKEEFDTSRGNEVREFLEDMWSEVEEMRSRLRSEEGEDTFEPMEFLRSLDYEDPVSYLKRVFLRISQYPPKLRRYLSLYLSPSQNPRPPPSQNHAISI</sequence>
<keyword evidence="6" id="KW-1185">Reference proteome</keyword>
<reference evidence="5 6" key="1">
    <citation type="journal article" date="2016" name="Sci. Rep.">
        <title>Metabolic traits of an uncultured archaeal lineage -MSBL1- from brine pools of the Red Sea.</title>
        <authorList>
            <person name="Mwirichia R."/>
            <person name="Alam I."/>
            <person name="Rashid M."/>
            <person name="Vinu M."/>
            <person name="Ba-Alawi W."/>
            <person name="Anthony Kamau A."/>
            <person name="Kamanda Ngugi D."/>
            <person name="Goker M."/>
            <person name="Klenk H.P."/>
            <person name="Bajic V."/>
            <person name="Stingl U."/>
        </authorList>
    </citation>
    <scope>NUCLEOTIDE SEQUENCE [LARGE SCALE GENOMIC DNA]</scope>
    <source>
        <strain evidence="5">SCGC-AAA259A05</strain>
    </source>
</reference>
<dbReference type="EMBL" id="LHXJ01000026">
    <property type="protein sequence ID" value="KXA90989.1"/>
    <property type="molecule type" value="Genomic_DNA"/>
</dbReference>
<protein>
    <recommendedName>
        <fullName evidence="4">Helicase ATP-binding domain-containing protein</fullName>
    </recommendedName>
</protein>
<evidence type="ECO:0000259" key="4">
    <source>
        <dbReference type="PROSITE" id="PS51193"/>
    </source>
</evidence>
<dbReference type="Gene3D" id="3.40.50.300">
    <property type="entry name" value="P-loop containing nucleotide triphosphate hydrolases"/>
    <property type="match status" value="1"/>
</dbReference>
<evidence type="ECO:0000313" key="6">
    <source>
        <dbReference type="Proteomes" id="UP000070163"/>
    </source>
</evidence>
<dbReference type="InterPro" id="IPR045028">
    <property type="entry name" value="DinG/Rad3-like"/>
</dbReference>
<dbReference type="GO" id="GO:0005524">
    <property type="term" value="F:ATP binding"/>
    <property type="evidence" value="ECO:0007669"/>
    <property type="project" value="UniProtKB-KW"/>
</dbReference>
<evidence type="ECO:0000256" key="3">
    <source>
        <dbReference type="ARBA" id="ARBA00022840"/>
    </source>
</evidence>
<dbReference type="Proteomes" id="UP000070163">
    <property type="component" value="Unassembled WGS sequence"/>
</dbReference>
<accession>A0A133UA00</accession>